<dbReference type="Proteomes" id="UP001597188">
    <property type="component" value="Unassembled WGS sequence"/>
</dbReference>
<name>A0ABW4C1L9_9LACO</name>
<sequence>MRQAPLFRLFRLKIKPTKRAAFLAAGQHNLQQSIATEAGTLAMYTGHTDNAGTDNVVLEVYRDAASYNVHANSPQFKAFKQLAAQTVVSQTLTTLRPQVLMEQGPALKATEQPRECIRLAEYTVATAQLTSFRAAVLATNSQIMAMKQGLVANYWGQVSDDLQRWLQVTIFKDSATEQQVAQDQQFQKQFVSDYGQPKLTVIHPDGLVNQGLLAFKA</sequence>
<reference evidence="3" key="1">
    <citation type="journal article" date="2019" name="Int. J. Syst. Evol. Microbiol.">
        <title>The Global Catalogue of Microorganisms (GCM) 10K type strain sequencing project: providing services to taxonomists for standard genome sequencing and annotation.</title>
        <authorList>
            <consortium name="The Broad Institute Genomics Platform"/>
            <consortium name="The Broad Institute Genome Sequencing Center for Infectious Disease"/>
            <person name="Wu L."/>
            <person name="Ma J."/>
        </authorList>
    </citation>
    <scope>NUCLEOTIDE SEQUENCE [LARGE SCALE GENOMIC DNA]</scope>
    <source>
        <strain evidence="3">CCM 8931</strain>
    </source>
</reference>
<dbReference type="EC" id="1.-.-.-" evidence="2"/>
<dbReference type="SUPFAM" id="SSF54909">
    <property type="entry name" value="Dimeric alpha+beta barrel"/>
    <property type="match status" value="1"/>
</dbReference>
<dbReference type="Gene3D" id="3.30.70.100">
    <property type="match status" value="1"/>
</dbReference>
<feature type="domain" description="ABM" evidence="1">
    <location>
        <begin position="6"/>
        <end position="99"/>
    </location>
</feature>
<evidence type="ECO:0000259" key="1">
    <source>
        <dbReference type="PROSITE" id="PS51725"/>
    </source>
</evidence>
<keyword evidence="2" id="KW-0560">Oxidoreductase</keyword>
<accession>A0ABW4C1L9</accession>
<dbReference type="InterPro" id="IPR007138">
    <property type="entry name" value="ABM_dom"/>
</dbReference>
<evidence type="ECO:0000313" key="2">
    <source>
        <dbReference type="EMBL" id="MFD1420863.1"/>
    </source>
</evidence>
<dbReference type="PROSITE" id="PS51725">
    <property type="entry name" value="ABM"/>
    <property type="match status" value="1"/>
</dbReference>
<evidence type="ECO:0000313" key="3">
    <source>
        <dbReference type="Proteomes" id="UP001597188"/>
    </source>
</evidence>
<dbReference type="GO" id="GO:0004497">
    <property type="term" value="F:monooxygenase activity"/>
    <property type="evidence" value="ECO:0007669"/>
    <property type="project" value="UniProtKB-KW"/>
</dbReference>
<keyword evidence="2" id="KW-0503">Monooxygenase</keyword>
<proteinExistence type="predicted"/>
<comment type="caution">
    <text evidence="2">The sequence shown here is derived from an EMBL/GenBank/DDBJ whole genome shotgun (WGS) entry which is preliminary data.</text>
</comment>
<gene>
    <name evidence="2" type="ORF">ACFQ5L_07835</name>
</gene>
<keyword evidence="3" id="KW-1185">Reference proteome</keyword>
<dbReference type="InterPro" id="IPR011008">
    <property type="entry name" value="Dimeric_a/b-barrel"/>
</dbReference>
<protein>
    <submittedName>
        <fullName evidence="2">Quinol monooxygenase</fullName>
        <ecNumber evidence="2">1.-.-.-</ecNumber>
    </submittedName>
</protein>
<dbReference type="Pfam" id="PF03992">
    <property type="entry name" value="ABM"/>
    <property type="match status" value="1"/>
</dbReference>
<dbReference type="EMBL" id="JBHTOJ010000017">
    <property type="protein sequence ID" value="MFD1420863.1"/>
    <property type="molecule type" value="Genomic_DNA"/>
</dbReference>
<organism evidence="2 3">
    <name type="scientific">Lactiplantibacillus songbeiensis</name>
    <dbReference type="NCBI Taxonomy" id="2559920"/>
    <lineage>
        <taxon>Bacteria</taxon>
        <taxon>Bacillati</taxon>
        <taxon>Bacillota</taxon>
        <taxon>Bacilli</taxon>
        <taxon>Lactobacillales</taxon>
        <taxon>Lactobacillaceae</taxon>
        <taxon>Lactiplantibacillus</taxon>
    </lineage>
</organism>